<proteinExistence type="predicted"/>
<dbReference type="Proteomes" id="UP000283095">
    <property type="component" value="Chromosome"/>
</dbReference>
<name>A0A3Q9RMD1_9BACI</name>
<protein>
    <submittedName>
        <fullName evidence="1">Uncharacterized protein</fullName>
    </submittedName>
</protein>
<dbReference type="AlphaFoldDB" id="A0A3Q9RMD1"/>
<evidence type="ECO:0000313" key="2">
    <source>
        <dbReference type="Proteomes" id="UP000283095"/>
    </source>
</evidence>
<reference evidence="1 2" key="1">
    <citation type="submission" date="2018-01" db="EMBL/GenBank/DDBJ databases">
        <title>Bacillus asahii Genome sequencing and assembly.</title>
        <authorList>
            <person name="Jiang H."/>
            <person name="Feng Y."/>
            <person name="Zhao F."/>
            <person name="Lin X."/>
        </authorList>
    </citation>
    <scope>NUCLEOTIDE SEQUENCE [LARGE SCALE GENOMIC DNA]</scope>
    <source>
        <strain evidence="1 2">OM18</strain>
    </source>
</reference>
<dbReference type="KEGG" id="pasa:BAOM_2328"/>
<dbReference type="EMBL" id="CP026095">
    <property type="protein sequence ID" value="AZV42937.1"/>
    <property type="molecule type" value="Genomic_DNA"/>
</dbReference>
<evidence type="ECO:0000313" key="1">
    <source>
        <dbReference type="EMBL" id="AZV42937.1"/>
    </source>
</evidence>
<dbReference type="Pfam" id="PF13346">
    <property type="entry name" value="ABC2_membrane_5"/>
    <property type="match status" value="1"/>
</dbReference>
<dbReference type="PANTHER" id="PTHR41309:SF2">
    <property type="entry name" value="MEMBRANE PROTEIN"/>
    <property type="match status" value="1"/>
</dbReference>
<dbReference type="RefSeq" id="WP_127760304.1">
    <property type="nucleotide sequence ID" value="NZ_CP026095.1"/>
</dbReference>
<dbReference type="OrthoDB" id="1826454at2"/>
<organism evidence="1 2">
    <name type="scientific">Peribacillus asahii</name>
    <dbReference type="NCBI Taxonomy" id="228899"/>
    <lineage>
        <taxon>Bacteria</taxon>
        <taxon>Bacillati</taxon>
        <taxon>Bacillota</taxon>
        <taxon>Bacilli</taxon>
        <taxon>Bacillales</taxon>
        <taxon>Bacillaceae</taxon>
        <taxon>Peribacillus</taxon>
    </lineage>
</organism>
<sequence>MLFHLVKKDFILAKKYLLFMLIFAVVGPIFIYSRLGFSNGSFTSFLITSLFVEYILFNMVSMQEDKYRGSALLCTTPHTRNGVIKAKYLFVLVIFIGCFLLFNLAAAIGSSTGLARLNIYSIGIALLIISVFFGILIPIQTKFGYEKTKYIFFILIFLTPFILPTIIEWYQSMNFNISFHLPLPQTVMVWMPFVISIFIILISMIISIKIFSKKNL</sequence>
<accession>A0A3Q9RMD1</accession>
<dbReference type="PANTHER" id="PTHR41309">
    <property type="entry name" value="MEMBRANE PROTEIN-RELATED"/>
    <property type="match status" value="1"/>
</dbReference>
<dbReference type="InterPro" id="IPR025699">
    <property type="entry name" value="ABC2_memb-like"/>
</dbReference>
<gene>
    <name evidence="1" type="ORF">BAOM_2328</name>
</gene>